<name>A0A1Q9DTW4_SYMMI</name>
<protein>
    <submittedName>
        <fullName evidence="7">Copia protein</fullName>
    </submittedName>
</protein>
<evidence type="ECO:0000313" key="7">
    <source>
        <dbReference type="EMBL" id="OLP98616.1"/>
    </source>
</evidence>
<dbReference type="InterPro" id="IPR000571">
    <property type="entry name" value="Znf_CCCH"/>
</dbReference>
<feature type="compositionally biased region" description="Polar residues" evidence="3">
    <location>
        <begin position="2083"/>
        <end position="2103"/>
    </location>
</feature>
<dbReference type="OrthoDB" id="10344893at2759"/>
<dbReference type="GO" id="GO:0008270">
    <property type="term" value="F:zinc ion binding"/>
    <property type="evidence" value="ECO:0007669"/>
    <property type="project" value="UniProtKB-KW"/>
</dbReference>
<feature type="domain" description="C3H1-type" evidence="4">
    <location>
        <begin position="846"/>
        <end position="875"/>
    </location>
</feature>
<evidence type="ECO:0000259" key="4">
    <source>
        <dbReference type="PROSITE" id="PS50103"/>
    </source>
</evidence>
<feature type="region of interest" description="Disordered" evidence="3">
    <location>
        <begin position="916"/>
        <end position="958"/>
    </location>
</feature>
<dbReference type="PROSITE" id="PS50158">
    <property type="entry name" value="ZF_CCHC"/>
    <property type="match status" value="1"/>
</dbReference>
<dbReference type="PROSITE" id="PS00141">
    <property type="entry name" value="ASP_PROTEASE"/>
    <property type="match status" value="1"/>
</dbReference>
<feature type="compositionally biased region" description="Basic residues" evidence="3">
    <location>
        <begin position="1980"/>
        <end position="1989"/>
    </location>
</feature>
<dbReference type="CDD" id="cd00303">
    <property type="entry name" value="retropepsin_like"/>
    <property type="match status" value="1"/>
</dbReference>
<reference evidence="7 8" key="1">
    <citation type="submission" date="2016-02" db="EMBL/GenBank/DDBJ databases">
        <title>Genome analysis of coral dinoflagellate symbionts highlights evolutionary adaptations to a symbiotic lifestyle.</title>
        <authorList>
            <person name="Aranda M."/>
            <person name="Li Y."/>
            <person name="Liew Y.J."/>
            <person name="Baumgarten S."/>
            <person name="Simakov O."/>
            <person name="Wilson M."/>
            <person name="Piel J."/>
            <person name="Ashoor H."/>
            <person name="Bougouffa S."/>
            <person name="Bajic V.B."/>
            <person name="Ryu T."/>
            <person name="Ravasi T."/>
            <person name="Bayer T."/>
            <person name="Micklem G."/>
            <person name="Kim H."/>
            <person name="Bhak J."/>
            <person name="Lajeunesse T.C."/>
            <person name="Voolstra C.R."/>
        </authorList>
    </citation>
    <scope>NUCLEOTIDE SEQUENCE [LARGE SCALE GENOMIC DNA]</scope>
    <source>
        <strain evidence="7 8">CCMP2467</strain>
    </source>
</reference>
<dbReference type="InterPro" id="IPR001995">
    <property type="entry name" value="Peptidase_A2_cat"/>
</dbReference>
<dbReference type="Gene3D" id="4.10.1000.10">
    <property type="entry name" value="Zinc finger, CCCH-type"/>
    <property type="match status" value="1"/>
</dbReference>
<evidence type="ECO:0000256" key="1">
    <source>
        <dbReference type="PROSITE-ProRule" id="PRU00723"/>
    </source>
</evidence>
<keyword evidence="8" id="KW-1185">Reference proteome</keyword>
<dbReference type="GO" id="GO:0003676">
    <property type="term" value="F:nucleic acid binding"/>
    <property type="evidence" value="ECO:0007669"/>
    <property type="project" value="InterPro"/>
</dbReference>
<evidence type="ECO:0000256" key="3">
    <source>
        <dbReference type="SAM" id="MobiDB-lite"/>
    </source>
</evidence>
<feature type="region of interest" description="Disordered" evidence="3">
    <location>
        <begin position="1310"/>
        <end position="1382"/>
    </location>
</feature>
<feature type="compositionally biased region" description="Basic residues" evidence="3">
    <location>
        <begin position="817"/>
        <end position="830"/>
    </location>
</feature>
<feature type="domain" description="Peptidase A2" evidence="6">
    <location>
        <begin position="2206"/>
        <end position="2221"/>
    </location>
</feature>
<feature type="zinc finger region" description="C3H1-type" evidence="1">
    <location>
        <begin position="898"/>
        <end position="925"/>
    </location>
</feature>
<feature type="compositionally biased region" description="Basic and acidic residues" evidence="3">
    <location>
        <begin position="875"/>
        <end position="889"/>
    </location>
</feature>
<gene>
    <name evidence="7" type="primary">GIP</name>
    <name evidence="7" type="ORF">AK812_SmicGene18944</name>
</gene>
<feature type="compositionally biased region" description="Acidic residues" evidence="3">
    <location>
        <begin position="1314"/>
        <end position="1343"/>
    </location>
</feature>
<dbReference type="PROSITE" id="PS50175">
    <property type="entry name" value="ASP_PROT_RETROV"/>
    <property type="match status" value="1"/>
</dbReference>
<dbReference type="PANTHER" id="PTHR11439:SF467">
    <property type="entry name" value="INTEGRASE CATALYTIC DOMAIN-CONTAINING PROTEIN"/>
    <property type="match status" value="1"/>
</dbReference>
<feature type="compositionally biased region" description="Basic and acidic residues" evidence="3">
    <location>
        <begin position="921"/>
        <end position="949"/>
    </location>
</feature>
<feature type="region of interest" description="Disordered" evidence="3">
    <location>
        <begin position="866"/>
        <end position="902"/>
    </location>
</feature>
<feature type="region of interest" description="Disordered" evidence="3">
    <location>
        <begin position="2422"/>
        <end position="2461"/>
    </location>
</feature>
<feature type="domain" description="C3H1-type" evidence="4">
    <location>
        <begin position="898"/>
        <end position="925"/>
    </location>
</feature>
<keyword evidence="2" id="KW-0175">Coiled coil</keyword>
<feature type="coiled-coil region" evidence="2">
    <location>
        <begin position="233"/>
        <end position="260"/>
    </location>
</feature>
<feature type="compositionally biased region" description="Polar residues" evidence="3">
    <location>
        <begin position="1957"/>
        <end position="1969"/>
    </location>
</feature>
<accession>A0A1Q9DTW4</accession>
<dbReference type="Proteomes" id="UP000186817">
    <property type="component" value="Unassembled WGS sequence"/>
</dbReference>
<feature type="region of interest" description="Disordered" evidence="3">
    <location>
        <begin position="2083"/>
        <end position="2111"/>
    </location>
</feature>
<feature type="compositionally biased region" description="Acidic residues" evidence="3">
    <location>
        <begin position="996"/>
        <end position="1008"/>
    </location>
</feature>
<evidence type="ECO:0000313" key="8">
    <source>
        <dbReference type="Proteomes" id="UP000186817"/>
    </source>
</evidence>
<feature type="region of interest" description="Disordered" evidence="3">
    <location>
        <begin position="1"/>
        <end position="38"/>
    </location>
</feature>
<keyword evidence="1" id="KW-0479">Metal-binding</keyword>
<dbReference type="CDD" id="cd09272">
    <property type="entry name" value="RNase_HI_RT_Ty1"/>
    <property type="match status" value="1"/>
</dbReference>
<dbReference type="GO" id="GO:0004190">
    <property type="term" value="F:aspartic-type endopeptidase activity"/>
    <property type="evidence" value="ECO:0007669"/>
    <property type="project" value="InterPro"/>
</dbReference>
<dbReference type="GO" id="GO:0006508">
    <property type="term" value="P:proteolysis"/>
    <property type="evidence" value="ECO:0007669"/>
    <property type="project" value="InterPro"/>
</dbReference>
<dbReference type="PANTHER" id="PTHR11439">
    <property type="entry name" value="GAG-POL-RELATED RETROTRANSPOSON"/>
    <property type="match status" value="1"/>
</dbReference>
<proteinExistence type="predicted"/>
<dbReference type="PROSITE" id="PS50103">
    <property type="entry name" value="ZF_C3H1"/>
    <property type="match status" value="2"/>
</dbReference>
<evidence type="ECO:0000259" key="5">
    <source>
        <dbReference type="PROSITE" id="PS50158"/>
    </source>
</evidence>
<feature type="compositionally biased region" description="Basic and acidic residues" evidence="3">
    <location>
        <begin position="2032"/>
        <end position="2049"/>
    </location>
</feature>
<keyword evidence="1" id="KW-0863">Zinc-finger</keyword>
<comment type="caution">
    <text evidence="7">The sequence shown here is derived from an EMBL/GenBank/DDBJ whole genome shotgun (WGS) entry which is preliminary data.</text>
</comment>
<dbReference type="SUPFAM" id="SSF53098">
    <property type="entry name" value="Ribonuclease H-like"/>
    <property type="match status" value="1"/>
</dbReference>
<sequence>MSQARGEAKSNLFEGDTADAALDRAPRNQSQRGLPSNLPVLNLIGQSQSTKHQPIEQPMHAEEKMKIAHQEDFHRHEEITMGLLATMNEMVQEDQGSTLGIEELERRRDMLRTAAEHVNRVHQNSLEDHVHGIERIEEASHAQHLRDEELATSLHQELGQLRNDAAQTPTNTEHQVQGEGQRFAMEYQRLVNELNQKAHETLRFKMEAFQNLSAMAIMKEQMGMMRNEESALRDEANKKMSDLESGAQELRNRLDREEFAKSQTMVRLRQMETITVNEGGLSPSALHSEVGELRRRLKQQEELQARSQQAWRQEIEIARYGVGNMNAQQSERANAFHDVKNADAEERCAWINFVQSYDLPKKQKTDCEAIVSIGSIPLSITNRNNIKVTVTMKAKKKKSHLRSRRLTLDQVGLVVATVEIRMGHHLTAVDAEEVILRDRRPRTQLMVESMTLQRPDPDIEGLNDSGHLKFKSIDVKLGVAMAAMLKSARDAAMDLYLDVNRMANRYVRKDWNGGPPSDAPTDEGVADVAEVKISRREADKVIVPPFPRVTHLDSWMSHCIANVLGACADPNHEEWIAWLNPAFRPSPDIDGLNDSGHIKFKSIDIKLGIAMAAMLKAAGDIALDLYLGVNRKSNKYIRDESKLIKGRQIIAMVYESFRTRDRLDMIVTLEYLIKLQYQGDQHMSVFKQTWLECVDRMRPEDVPSDNALRDTLHAKIKDSPALKWELLVSYDMLNYDDPRHSYQHLLHLMDRCIQRSREQKMLKQTQAGLQSMTQGKDALSAMAAKVKGSEAATPAPKKPPKPPKTEEATPVLPQSKAKAHAKTKSGKGRGKGKDRERSASVDAKAKMKHIRCKFFFSESGECRNGDKCPYSHSKKTPERGRGTTPDRQRAPSRSPSAGQGEKECFQYKKNGSCSRHNCPYKHVDPAKPAEGKPKAKAKAEAKSKAEAKPKPKGKAKALPAAPAIRLCRAWNPLAPAIQKRDVTYDDDVSDCSSLDSDADSDCSTDDEVVEKPSSLKGRERRTQSTSPKAKKKVMFANDVSFQSSKPRRSYKDRGDKIIKVNVEQRFRGDNRINELGFSMHKARLKAQRMIDMLQDDKPGDRHVYVRIPGSDKVREIVFYDGEDELIEYEVGPEERKKVKNFSIVNCMVQPTWIRSKIKFLMDTGCGHDLISQRKVEKNGLGTLVSEEAISFQTASGVTNTDLISNFQTESFTEPINAYVLDDTPSVLSVGKRCMKQGYGFVWPPGENPFMINPDGKRISLFVNGDIPYVRAGSQKSIAHDDELAATIKTILERGKGENSEKALNAVAATVDATPGEEEEPDGPAEEYSPDFIPDEAPGEEVPAEEAGRPPDPPSQGDGHAHDDDEREIEVEGDGAPTRKAKVGTLKAEAKTLAHLCTHRYRNPYCEACIRAKMKHYRPLRGAFKRELKSWGDLITFDFLDMRRAADMRIGNDDEMREVLVVRDVATSHRSDSHYVQVKLAYSDVAPEFDAAMARLKIPIDHSLPGLPKNNSLAERTNQEVINTVATSLLHAGLPAQYWHFALNCVTHNLNIEDVEGDGDSAWKRMTGEDFKGKAIPFGAKVFFKTTDTRDKTYAGKFVVVLPEDLVFPLKLDVDPGVNRCFATAAYLAFQTATAAGIESLAEALQVFVREQVLGDHQTEKPEGLSQSAWQKRQSRAIASGLAKVRVCSTPEELVQCAATLLKPWNLEAFLYLNICDRDPEEPVGVDFSLVEATLHPVEDHKPLPETTESELLAAETTWHNRALEQLVKELSQFTEWSWQFKQYVRVISPNMFALLETVESDLEVENDHSIMSDEDVEMSKQLYALLASLLRERPVQISKAITDGNGCEVWRTLVRTLAPSSKARSLALLGAISQFPMMTNSNYHEQILKLEEMCRKYEQSSSKTVDSELKAAILLRSLPASLRTHVSVNCSESATYDQLREVILRYERATQKWTTQLVSGPSTRATDTSAPMEIDQVWNTKKKHPKGKGKGGDVWRQPYHPKGGKDHKGKGKHYNQDYTKGKFGKPKGSPKGGKDGKGKTKGPHNDYMKGKGKGKNPVPYNNCKICGKPGHWSNECWMKKVNQVNNPGPGSQNATPPSSSHAGTPSVSSQSTTTATVKRVFKLADDTDALQFPFEVVESIEEVADEDWGSWESWWCYHVSAVECEHYDISSDVDLLDAETGELIENFDLSVSDAFPGDEEWVKVRVEIVLDSGADVSVMPEQWLQLELGQVMPNLGTRLLNEIHRVAGGPFCRLVDASLQADEGMPDDTNLEAEVCFMLYHFPPRKAPSQPYEHQTNGAAEQAVLGLRDIGSTLLQQVKQHGFELHVNPELIPWAYVHAATLHNCYAVSAGNTPYERAFQVKYNGRLAMWGETVLFSLAEPHRKKGRPKFAKGVFLGKTMLNDLNICGTALGVYLSPTVKRDEAASDPPTEDARSDALSSDSGSEKPGPQPSPAEDPPAKKVRAVKVGETEYFVADEDMEDWWQGVEFDAQYYDDDWLDFSPVDDPEVTWENQGEADGPPTVGGEQLEKIEAESRQRELSRLLEMGVLEAMDLDPPEEKTLKCRYVYVVPEGLKINVDPKYVEKVIKILGIVNPRHRKVPASTDLTGADDTEKLNELWAGRFRAALGCLLYLAPDRPDAQFTIGVLARGMSSPTSKQLKHVKYLAECLYHAGDYSLILILRWSHPGRSFLDETPRLKPRLDDDEFGPRFRLLEAVSDADWAGSYDRKSVTSGHIFLDGNLMYSYSRRQASISLSSCESELIASTSAIAEALFLKMLNITAK</sequence>
<feature type="compositionally biased region" description="Basic and acidic residues" evidence="3">
    <location>
        <begin position="831"/>
        <end position="844"/>
    </location>
</feature>
<feature type="zinc finger region" description="C3H1-type" evidence="1">
    <location>
        <begin position="846"/>
        <end position="875"/>
    </location>
</feature>
<feature type="domain" description="CCHC-type" evidence="5">
    <location>
        <begin position="2063"/>
        <end position="2076"/>
    </location>
</feature>
<feature type="region of interest" description="Disordered" evidence="3">
    <location>
        <begin position="984"/>
        <end position="1031"/>
    </location>
</feature>
<feature type="region of interest" description="Disordered" evidence="3">
    <location>
        <begin position="1957"/>
        <end position="2054"/>
    </location>
</feature>
<organism evidence="7 8">
    <name type="scientific">Symbiodinium microadriaticum</name>
    <name type="common">Dinoflagellate</name>
    <name type="synonym">Zooxanthella microadriatica</name>
    <dbReference type="NCBI Taxonomy" id="2951"/>
    <lineage>
        <taxon>Eukaryota</taxon>
        <taxon>Sar</taxon>
        <taxon>Alveolata</taxon>
        <taxon>Dinophyceae</taxon>
        <taxon>Suessiales</taxon>
        <taxon>Symbiodiniaceae</taxon>
        <taxon>Symbiodinium</taxon>
    </lineage>
</organism>
<evidence type="ECO:0000256" key="2">
    <source>
        <dbReference type="SAM" id="Coils"/>
    </source>
</evidence>
<dbReference type="InterPro" id="IPR012337">
    <property type="entry name" value="RNaseH-like_sf"/>
</dbReference>
<dbReference type="SMART" id="SM00356">
    <property type="entry name" value="ZnF_C3H1"/>
    <property type="match status" value="2"/>
</dbReference>
<evidence type="ECO:0000259" key="6">
    <source>
        <dbReference type="PROSITE" id="PS50175"/>
    </source>
</evidence>
<dbReference type="InterPro" id="IPR001878">
    <property type="entry name" value="Znf_CCHC"/>
</dbReference>
<dbReference type="EMBL" id="LSRX01000391">
    <property type="protein sequence ID" value="OLP98616.1"/>
    <property type="molecule type" value="Genomic_DNA"/>
</dbReference>
<dbReference type="InterPro" id="IPR001969">
    <property type="entry name" value="Aspartic_peptidase_AS"/>
</dbReference>
<feature type="compositionally biased region" description="Polar residues" evidence="3">
    <location>
        <begin position="763"/>
        <end position="774"/>
    </location>
</feature>
<keyword evidence="1" id="KW-0862">Zinc</keyword>
<dbReference type="SMART" id="SM00343">
    <property type="entry name" value="ZnF_C2HC"/>
    <property type="match status" value="1"/>
</dbReference>
<feature type="region of interest" description="Disordered" evidence="3">
    <location>
        <begin position="763"/>
        <end position="844"/>
    </location>
</feature>